<evidence type="ECO:0000313" key="10">
    <source>
        <dbReference type="Proteomes" id="UP000824176"/>
    </source>
</evidence>
<evidence type="ECO:0000259" key="8">
    <source>
        <dbReference type="Pfam" id="PF01416"/>
    </source>
</evidence>
<comment type="subunit">
    <text evidence="4">Homodimer.</text>
</comment>
<comment type="function">
    <text evidence="4">Formation of pseudouridine at positions 38, 39 and 40 in the anticodon stem and loop of transfer RNAs.</text>
</comment>
<feature type="active site" description="Nucleophile" evidence="4 5">
    <location>
        <position position="57"/>
    </location>
</feature>
<dbReference type="EC" id="5.4.99.12" evidence="4"/>
<accession>A0A9D2KBQ9</accession>
<dbReference type="PIRSF" id="PIRSF001430">
    <property type="entry name" value="tRNA_psdUrid_synth"/>
    <property type="match status" value="1"/>
</dbReference>
<dbReference type="SUPFAM" id="SSF55120">
    <property type="entry name" value="Pseudouridine synthase"/>
    <property type="match status" value="1"/>
</dbReference>
<dbReference type="GO" id="GO:0031119">
    <property type="term" value="P:tRNA pseudouridine synthesis"/>
    <property type="evidence" value="ECO:0007669"/>
    <property type="project" value="UniProtKB-UniRule"/>
</dbReference>
<proteinExistence type="inferred from homology"/>
<evidence type="ECO:0000256" key="3">
    <source>
        <dbReference type="ARBA" id="ARBA00023235"/>
    </source>
</evidence>
<dbReference type="InterPro" id="IPR001406">
    <property type="entry name" value="PsdUridine_synth_TruA"/>
</dbReference>
<name>A0A9D2KBQ9_9BACT</name>
<dbReference type="CDD" id="cd02570">
    <property type="entry name" value="PseudoU_synth_EcTruA"/>
    <property type="match status" value="1"/>
</dbReference>
<dbReference type="InterPro" id="IPR020103">
    <property type="entry name" value="PsdUridine_synth_cat_dom_sf"/>
</dbReference>
<dbReference type="EMBL" id="DXAQ01000129">
    <property type="protein sequence ID" value="HIZ90035.1"/>
    <property type="molecule type" value="Genomic_DNA"/>
</dbReference>
<dbReference type="GO" id="GO:0160147">
    <property type="term" value="F:tRNA pseudouridine(38-40) synthase activity"/>
    <property type="evidence" value="ECO:0007669"/>
    <property type="project" value="UniProtKB-EC"/>
</dbReference>
<dbReference type="PANTHER" id="PTHR11142:SF0">
    <property type="entry name" value="TRNA PSEUDOURIDINE SYNTHASE-LIKE 1"/>
    <property type="match status" value="1"/>
</dbReference>
<dbReference type="AlphaFoldDB" id="A0A9D2KBQ9"/>
<reference evidence="9" key="2">
    <citation type="submission" date="2021-04" db="EMBL/GenBank/DDBJ databases">
        <authorList>
            <person name="Gilroy R."/>
        </authorList>
    </citation>
    <scope>NUCLEOTIDE SEQUENCE</scope>
    <source>
        <strain evidence="9">ChiW4-1371</strain>
    </source>
</reference>
<keyword evidence="3 4" id="KW-0413">Isomerase</keyword>
<keyword evidence="2 4" id="KW-0819">tRNA processing</keyword>
<organism evidence="9 10">
    <name type="scientific">Candidatus Mucispirillum faecigallinarum</name>
    <dbReference type="NCBI Taxonomy" id="2838699"/>
    <lineage>
        <taxon>Bacteria</taxon>
        <taxon>Pseudomonadati</taxon>
        <taxon>Deferribacterota</taxon>
        <taxon>Deferribacteres</taxon>
        <taxon>Deferribacterales</taxon>
        <taxon>Mucispirillaceae</taxon>
        <taxon>Mucispirillum</taxon>
    </lineage>
</organism>
<dbReference type="InterPro" id="IPR020094">
    <property type="entry name" value="TruA/RsuA/RluB/E/F_N"/>
</dbReference>
<dbReference type="Proteomes" id="UP000824176">
    <property type="component" value="Unassembled WGS sequence"/>
</dbReference>
<evidence type="ECO:0000256" key="5">
    <source>
        <dbReference type="PIRSR" id="PIRSR001430-1"/>
    </source>
</evidence>
<reference evidence="9" key="1">
    <citation type="journal article" date="2021" name="PeerJ">
        <title>Extensive microbial diversity within the chicken gut microbiome revealed by metagenomics and culture.</title>
        <authorList>
            <person name="Gilroy R."/>
            <person name="Ravi A."/>
            <person name="Getino M."/>
            <person name="Pursley I."/>
            <person name="Horton D.L."/>
            <person name="Alikhan N.F."/>
            <person name="Baker D."/>
            <person name="Gharbi K."/>
            <person name="Hall N."/>
            <person name="Watson M."/>
            <person name="Adriaenssens E.M."/>
            <person name="Foster-Nyarko E."/>
            <person name="Jarju S."/>
            <person name="Secka A."/>
            <person name="Antonio M."/>
            <person name="Oren A."/>
            <person name="Chaudhuri R.R."/>
            <person name="La Ragione R."/>
            <person name="Hildebrand F."/>
            <person name="Pallen M.J."/>
        </authorList>
    </citation>
    <scope>NUCLEOTIDE SEQUENCE</scope>
    <source>
        <strain evidence="9">ChiW4-1371</strain>
    </source>
</reference>
<comment type="similarity">
    <text evidence="1 4 7">Belongs to the tRNA pseudouridine synthase TruA family.</text>
</comment>
<dbReference type="FunFam" id="3.30.70.580:FF:000001">
    <property type="entry name" value="tRNA pseudouridine synthase A"/>
    <property type="match status" value="1"/>
</dbReference>
<comment type="caution">
    <text evidence="9">The sequence shown here is derived from an EMBL/GenBank/DDBJ whole genome shotgun (WGS) entry which is preliminary data.</text>
</comment>
<protein>
    <recommendedName>
        <fullName evidence="4">tRNA pseudouridine synthase A</fullName>
        <ecNumber evidence="4">5.4.99.12</ecNumber>
    </recommendedName>
    <alternativeName>
        <fullName evidence="4">tRNA pseudouridine(38-40) synthase</fullName>
    </alternativeName>
    <alternativeName>
        <fullName evidence="4">tRNA pseudouridylate synthase I</fullName>
    </alternativeName>
    <alternativeName>
        <fullName evidence="4">tRNA-uridine isomerase I</fullName>
    </alternativeName>
</protein>
<dbReference type="NCBIfam" id="TIGR00071">
    <property type="entry name" value="hisT_truA"/>
    <property type="match status" value="1"/>
</dbReference>
<evidence type="ECO:0000256" key="6">
    <source>
        <dbReference type="PIRSR" id="PIRSR001430-2"/>
    </source>
</evidence>
<evidence type="ECO:0000313" key="9">
    <source>
        <dbReference type="EMBL" id="HIZ90035.1"/>
    </source>
</evidence>
<comment type="catalytic activity">
    <reaction evidence="4 7">
        <text>uridine(38/39/40) in tRNA = pseudouridine(38/39/40) in tRNA</text>
        <dbReference type="Rhea" id="RHEA:22376"/>
        <dbReference type="Rhea" id="RHEA-COMP:10085"/>
        <dbReference type="Rhea" id="RHEA-COMP:10087"/>
        <dbReference type="ChEBI" id="CHEBI:65314"/>
        <dbReference type="ChEBI" id="CHEBI:65315"/>
        <dbReference type="EC" id="5.4.99.12"/>
    </reaction>
</comment>
<evidence type="ECO:0000256" key="2">
    <source>
        <dbReference type="ARBA" id="ARBA00022694"/>
    </source>
</evidence>
<dbReference type="GO" id="GO:0003723">
    <property type="term" value="F:RNA binding"/>
    <property type="evidence" value="ECO:0007669"/>
    <property type="project" value="InterPro"/>
</dbReference>
<gene>
    <name evidence="4 9" type="primary">truA</name>
    <name evidence="9" type="ORF">H9804_08810</name>
</gene>
<comment type="caution">
    <text evidence="4">Lacks conserved residue(s) required for the propagation of feature annotation.</text>
</comment>
<feature type="domain" description="Pseudouridine synthase I TruA alpha/beta" evidence="8">
    <location>
        <begin position="150"/>
        <end position="250"/>
    </location>
</feature>
<dbReference type="PANTHER" id="PTHR11142">
    <property type="entry name" value="PSEUDOURIDYLATE SYNTHASE"/>
    <property type="match status" value="1"/>
</dbReference>
<dbReference type="Pfam" id="PF01416">
    <property type="entry name" value="PseudoU_synth_1"/>
    <property type="match status" value="2"/>
</dbReference>
<dbReference type="HAMAP" id="MF_00171">
    <property type="entry name" value="TruA"/>
    <property type="match status" value="1"/>
</dbReference>
<dbReference type="InterPro" id="IPR020095">
    <property type="entry name" value="PsdUridine_synth_TruA_C"/>
</dbReference>
<evidence type="ECO:0000256" key="7">
    <source>
        <dbReference type="RuleBase" id="RU003792"/>
    </source>
</evidence>
<feature type="binding site" evidence="4 6">
    <location>
        <position position="115"/>
    </location>
    <ligand>
        <name>substrate</name>
    </ligand>
</feature>
<dbReference type="Gene3D" id="3.30.70.580">
    <property type="entry name" value="Pseudouridine synthase I, catalytic domain, N-terminal subdomain"/>
    <property type="match status" value="1"/>
</dbReference>
<feature type="domain" description="Pseudouridine synthase I TruA alpha/beta" evidence="8">
    <location>
        <begin position="14"/>
        <end position="100"/>
    </location>
</feature>
<evidence type="ECO:0000256" key="1">
    <source>
        <dbReference type="ARBA" id="ARBA00009375"/>
    </source>
</evidence>
<dbReference type="Gene3D" id="3.30.70.660">
    <property type="entry name" value="Pseudouridine synthase I, catalytic domain, C-terminal subdomain"/>
    <property type="match status" value="1"/>
</dbReference>
<evidence type="ECO:0000256" key="4">
    <source>
        <dbReference type="HAMAP-Rule" id="MF_00171"/>
    </source>
</evidence>
<sequence length="270" mass="31019">MQQQNIYYKACLCSYCGDNYNGWQRQKNAVGIQNVIENVLSKVYDDKILIAGSGRTDTGVHALGQVFNYSAEKYFDNNTLMRALNSLLPPDIAVYEIIDVTKEFHSGKSIKSKTYEYKIINCPIHNPFMINRALWIRNHIDRNYLSDILSYFQGTHDFESFCVKKTKKENTIRTINYVRLVEDNENISILINASGFLHNMVRIITGSALKIIKDKLPPEKVLEIMEAHDRRKAGPTAPPYALYQKEALYNNQNIAGIKGIPEKYLLKIEK</sequence>
<dbReference type="InterPro" id="IPR020097">
    <property type="entry name" value="PsdUridine_synth_TruA_a/b_dom"/>
</dbReference>